<dbReference type="Proteomes" id="UP001176961">
    <property type="component" value="Unassembled WGS sequence"/>
</dbReference>
<dbReference type="InterPro" id="IPR027353">
    <property type="entry name" value="NET_dom"/>
</dbReference>
<dbReference type="InterPro" id="IPR038336">
    <property type="entry name" value="NET_sf"/>
</dbReference>
<dbReference type="GO" id="GO:0006355">
    <property type="term" value="P:regulation of DNA-templated transcription"/>
    <property type="evidence" value="ECO:0007669"/>
    <property type="project" value="TreeGrafter"/>
</dbReference>
<feature type="domain" description="NET" evidence="1">
    <location>
        <begin position="36"/>
        <end position="96"/>
    </location>
</feature>
<dbReference type="InterPro" id="IPR050935">
    <property type="entry name" value="Bromo_chromatin_reader"/>
</dbReference>
<dbReference type="Pfam" id="PF17035">
    <property type="entry name" value="BET"/>
    <property type="match status" value="1"/>
</dbReference>
<protein>
    <recommendedName>
        <fullName evidence="1">NET domain-containing protein</fullName>
    </recommendedName>
</protein>
<keyword evidence="3" id="KW-1185">Reference proteome</keyword>
<comment type="caution">
    <text evidence="2">The sequence shown here is derived from an EMBL/GenBank/DDBJ whole genome shotgun (WGS) entry which is preliminary data.</text>
</comment>
<organism evidence="2 3">
    <name type="scientific">Cylicocyclus nassatus</name>
    <name type="common">Nematode worm</name>
    <dbReference type="NCBI Taxonomy" id="53992"/>
    <lineage>
        <taxon>Eukaryota</taxon>
        <taxon>Metazoa</taxon>
        <taxon>Ecdysozoa</taxon>
        <taxon>Nematoda</taxon>
        <taxon>Chromadorea</taxon>
        <taxon>Rhabditida</taxon>
        <taxon>Rhabditina</taxon>
        <taxon>Rhabditomorpha</taxon>
        <taxon>Strongyloidea</taxon>
        <taxon>Strongylidae</taxon>
        <taxon>Cylicocyclus</taxon>
    </lineage>
</organism>
<dbReference type="PANTHER" id="PTHR22880:SF225">
    <property type="entry name" value="BROMODOMAIN-CONTAINING PROTEIN BET-1-RELATED"/>
    <property type="match status" value="1"/>
</dbReference>
<accession>A0AA36MD77</accession>
<dbReference type="EMBL" id="CATQJL010000316">
    <property type="protein sequence ID" value="CAJ0607986.1"/>
    <property type="molecule type" value="Genomic_DNA"/>
</dbReference>
<sequence>MPTQNQHRLAVAMDFSGPPYDIHTNKKHRKKSYRFDFEDEATHKPMPFDEKRQLSLDLEKLPADKLSIVVSIIESREGLSDDKAKEVEIDLEALKP</sequence>
<dbReference type="GO" id="GO:0005634">
    <property type="term" value="C:nucleus"/>
    <property type="evidence" value="ECO:0007669"/>
    <property type="project" value="TreeGrafter"/>
</dbReference>
<evidence type="ECO:0000259" key="1">
    <source>
        <dbReference type="PROSITE" id="PS51525"/>
    </source>
</evidence>
<dbReference type="PANTHER" id="PTHR22880">
    <property type="entry name" value="FALZ-RELATED BROMODOMAIN-CONTAINING PROTEINS"/>
    <property type="match status" value="1"/>
</dbReference>
<dbReference type="PROSITE" id="PS51525">
    <property type="entry name" value="NET"/>
    <property type="match status" value="1"/>
</dbReference>
<evidence type="ECO:0000313" key="3">
    <source>
        <dbReference type="Proteomes" id="UP001176961"/>
    </source>
</evidence>
<gene>
    <name evidence="2" type="ORF">CYNAS_LOCUS19969</name>
</gene>
<dbReference type="GO" id="GO:0000785">
    <property type="term" value="C:chromatin"/>
    <property type="evidence" value="ECO:0007669"/>
    <property type="project" value="TreeGrafter"/>
</dbReference>
<name>A0AA36MD77_CYLNA</name>
<dbReference type="GO" id="GO:0006338">
    <property type="term" value="P:chromatin remodeling"/>
    <property type="evidence" value="ECO:0007669"/>
    <property type="project" value="TreeGrafter"/>
</dbReference>
<dbReference type="AlphaFoldDB" id="A0AA36MD77"/>
<proteinExistence type="predicted"/>
<dbReference type="Gene3D" id="1.20.1270.220">
    <property type="match status" value="1"/>
</dbReference>
<reference evidence="2" key="1">
    <citation type="submission" date="2023-07" db="EMBL/GenBank/DDBJ databases">
        <authorList>
            <consortium name="CYATHOMIX"/>
        </authorList>
    </citation>
    <scope>NUCLEOTIDE SEQUENCE</scope>
    <source>
        <strain evidence="2">N/A</strain>
    </source>
</reference>
<evidence type="ECO:0000313" key="2">
    <source>
        <dbReference type="EMBL" id="CAJ0607986.1"/>
    </source>
</evidence>